<sequence>MHKLIQQNCLLGISQDVSVVVLYRKHFTIPLHKKGGLRIGYEISSPIASETQNFPRFLDKKFDIYGIYTHVPSS</sequence>
<evidence type="ECO:0000313" key="2">
    <source>
        <dbReference type="Proteomes" id="UP001353858"/>
    </source>
</evidence>
<dbReference type="AlphaFoldDB" id="A0AAN7SR52"/>
<keyword evidence="2" id="KW-1185">Reference proteome</keyword>
<comment type="caution">
    <text evidence="1">The sequence shown here is derived from an EMBL/GenBank/DDBJ whole genome shotgun (WGS) entry which is preliminary data.</text>
</comment>
<gene>
    <name evidence="1" type="ORF">RN001_002169</name>
</gene>
<evidence type="ECO:0000313" key="1">
    <source>
        <dbReference type="EMBL" id="KAK4885898.1"/>
    </source>
</evidence>
<dbReference type="EMBL" id="JARPUR010000001">
    <property type="protein sequence ID" value="KAK4885898.1"/>
    <property type="molecule type" value="Genomic_DNA"/>
</dbReference>
<name>A0AAN7SR52_9COLE</name>
<dbReference type="Proteomes" id="UP001353858">
    <property type="component" value="Unassembled WGS sequence"/>
</dbReference>
<reference evidence="2" key="1">
    <citation type="submission" date="2023-01" db="EMBL/GenBank/DDBJ databases">
        <title>Key to firefly adult light organ development and bioluminescence: homeobox transcription factors regulate luciferase expression and transportation to peroxisome.</title>
        <authorList>
            <person name="Fu X."/>
        </authorList>
    </citation>
    <scope>NUCLEOTIDE SEQUENCE [LARGE SCALE GENOMIC DNA]</scope>
</reference>
<proteinExistence type="predicted"/>
<accession>A0AAN7SR52</accession>
<organism evidence="1 2">
    <name type="scientific">Aquatica leii</name>
    <dbReference type="NCBI Taxonomy" id="1421715"/>
    <lineage>
        <taxon>Eukaryota</taxon>
        <taxon>Metazoa</taxon>
        <taxon>Ecdysozoa</taxon>
        <taxon>Arthropoda</taxon>
        <taxon>Hexapoda</taxon>
        <taxon>Insecta</taxon>
        <taxon>Pterygota</taxon>
        <taxon>Neoptera</taxon>
        <taxon>Endopterygota</taxon>
        <taxon>Coleoptera</taxon>
        <taxon>Polyphaga</taxon>
        <taxon>Elateriformia</taxon>
        <taxon>Elateroidea</taxon>
        <taxon>Lampyridae</taxon>
        <taxon>Luciolinae</taxon>
        <taxon>Aquatica</taxon>
    </lineage>
</organism>
<protein>
    <submittedName>
        <fullName evidence="1">Uncharacterized protein</fullName>
    </submittedName>
</protein>